<sequence length="67" mass="7848">MNAILTCKCWTKKLVARMKKTPQEKAQAKARKGVKRPQMFMKKFKRVNTQESVGSFEHSLMRRGNSY</sequence>
<evidence type="ECO:0000313" key="1">
    <source>
        <dbReference type="EMBL" id="CZS92753.1"/>
    </source>
</evidence>
<dbReference type="AlphaFoldDB" id="A0A1E1K3W7"/>
<dbReference type="Proteomes" id="UP000178129">
    <property type="component" value="Unassembled WGS sequence"/>
</dbReference>
<reference evidence="2" key="1">
    <citation type="submission" date="2016-03" db="EMBL/GenBank/DDBJ databases">
        <authorList>
            <person name="Ploux O."/>
        </authorList>
    </citation>
    <scope>NUCLEOTIDE SEQUENCE [LARGE SCALE GENOMIC DNA]</scope>
    <source>
        <strain evidence="2">UK7</strain>
    </source>
</reference>
<organism evidence="1 2">
    <name type="scientific">Rhynchosporium graminicola</name>
    <dbReference type="NCBI Taxonomy" id="2792576"/>
    <lineage>
        <taxon>Eukaryota</taxon>
        <taxon>Fungi</taxon>
        <taxon>Dikarya</taxon>
        <taxon>Ascomycota</taxon>
        <taxon>Pezizomycotina</taxon>
        <taxon>Leotiomycetes</taxon>
        <taxon>Helotiales</taxon>
        <taxon>Ploettnerulaceae</taxon>
        <taxon>Rhynchosporium</taxon>
    </lineage>
</organism>
<keyword evidence="2" id="KW-1185">Reference proteome</keyword>
<comment type="caution">
    <text evidence="1">The sequence shown here is derived from an EMBL/GenBank/DDBJ whole genome shotgun (WGS) entry which is preliminary data.</text>
</comment>
<name>A0A1E1K3W7_9HELO</name>
<proteinExistence type="predicted"/>
<dbReference type="EMBL" id="FJUW01000006">
    <property type="protein sequence ID" value="CZS92753.1"/>
    <property type="molecule type" value="Genomic_DNA"/>
</dbReference>
<accession>A0A1E1K3W7</accession>
<protein>
    <submittedName>
        <fullName evidence="1">Uncharacterized protein</fullName>
    </submittedName>
</protein>
<gene>
    <name evidence="1" type="ORF">RCO7_10215</name>
</gene>
<evidence type="ECO:0000313" key="2">
    <source>
        <dbReference type="Proteomes" id="UP000178129"/>
    </source>
</evidence>
<dbReference type="InParanoid" id="A0A1E1K3W7"/>